<comment type="caution">
    <text evidence="1">The sequence shown here is derived from an EMBL/GenBank/DDBJ whole genome shotgun (WGS) entry which is preliminary data.</text>
</comment>
<gene>
    <name evidence="1" type="ORF">AAF712_015545</name>
</gene>
<name>A0ABR2Z982_9AGAR</name>
<keyword evidence="2" id="KW-1185">Reference proteome</keyword>
<proteinExistence type="predicted"/>
<organism evidence="1 2">
    <name type="scientific">Marasmius tenuissimus</name>
    <dbReference type="NCBI Taxonomy" id="585030"/>
    <lineage>
        <taxon>Eukaryota</taxon>
        <taxon>Fungi</taxon>
        <taxon>Dikarya</taxon>
        <taxon>Basidiomycota</taxon>
        <taxon>Agaricomycotina</taxon>
        <taxon>Agaricomycetes</taxon>
        <taxon>Agaricomycetidae</taxon>
        <taxon>Agaricales</taxon>
        <taxon>Marasmiineae</taxon>
        <taxon>Marasmiaceae</taxon>
        <taxon>Marasmius</taxon>
    </lineage>
</organism>
<reference evidence="1 2" key="1">
    <citation type="submission" date="2024-05" db="EMBL/GenBank/DDBJ databases">
        <title>A draft genome resource for the thread blight pathogen Marasmius tenuissimus strain MS-2.</title>
        <authorList>
            <person name="Yulfo-Soto G.E."/>
            <person name="Baruah I.K."/>
            <person name="Amoako-Attah I."/>
            <person name="Bukari Y."/>
            <person name="Meinhardt L.W."/>
            <person name="Bailey B.A."/>
            <person name="Cohen S.P."/>
        </authorList>
    </citation>
    <scope>NUCLEOTIDE SEQUENCE [LARGE SCALE GENOMIC DNA]</scope>
    <source>
        <strain evidence="1 2">MS-2</strain>
    </source>
</reference>
<dbReference type="Proteomes" id="UP001437256">
    <property type="component" value="Unassembled WGS sequence"/>
</dbReference>
<protein>
    <submittedName>
        <fullName evidence="1">Uncharacterized protein</fullName>
    </submittedName>
</protein>
<dbReference type="EMBL" id="JBBXMP010000432">
    <property type="protein sequence ID" value="KAL0057802.1"/>
    <property type="molecule type" value="Genomic_DNA"/>
</dbReference>
<evidence type="ECO:0000313" key="2">
    <source>
        <dbReference type="Proteomes" id="UP001437256"/>
    </source>
</evidence>
<accession>A0ABR2Z982</accession>
<sequence>MDALTDSYRSNSLWLSNGLRIANKSYRSPARMYQFNPYGGTQETSTFVSLQHVHVEIWLEILGWVIGDRAGVVYDMNTGSVGCTDPDLLSISVTSRFFRELSTMVHISHRIILRYSSWDEWKRATPNYELDDWDSPIPEQRLEDMRRELDLCLQLSGNKALDMKVLLYQDYFFSGFDTRLFDYLLTRPSCWGSVTLVAPRARHGWNQVINLADRLWHLTHWTELRDMQIAAGTGRENDFHELPLLIQRIGFAYQLRSLDFGFDMGNCYDWSQHLTSLVLDLGIWGQLRQLHLKHSSSAALLWLLRACRRVEVVYAGLTVDMALTWEPPKVVQHLALQQFGVLMITPGTDAFDLHMVFDGLCCPRLSVMSIGCAPGLGVGLQDDRLAKSVVDFMDRSRCVLTAGCIHSLDVNIMWEDWEDRFRERGLKCHGPPDIFDRKQVAYCFENFWGPDIEDWYWGVPCTEKDLNRTW</sequence>
<evidence type="ECO:0000313" key="1">
    <source>
        <dbReference type="EMBL" id="KAL0057802.1"/>
    </source>
</evidence>